<name>A0ABQ1UA16_9BACT</name>
<evidence type="ECO:0000313" key="2">
    <source>
        <dbReference type="Proteomes" id="UP000632273"/>
    </source>
</evidence>
<dbReference type="RefSeq" id="WP_188814459.1">
    <property type="nucleotide sequence ID" value="NZ_BMHT01000004.1"/>
</dbReference>
<proteinExistence type="predicted"/>
<organism evidence="1 2">
    <name type="scientific">Hymenobacter cavernae</name>
    <dbReference type="NCBI Taxonomy" id="2044852"/>
    <lineage>
        <taxon>Bacteria</taxon>
        <taxon>Pseudomonadati</taxon>
        <taxon>Bacteroidota</taxon>
        <taxon>Cytophagia</taxon>
        <taxon>Cytophagales</taxon>
        <taxon>Hymenobacteraceae</taxon>
        <taxon>Hymenobacter</taxon>
    </lineage>
</organism>
<gene>
    <name evidence="1" type="ORF">GCM10011383_26350</name>
</gene>
<dbReference type="EMBL" id="BMHT01000004">
    <property type="protein sequence ID" value="GGF13831.1"/>
    <property type="molecule type" value="Genomic_DNA"/>
</dbReference>
<keyword evidence="2" id="KW-1185">Reference proteome</keyword>
<comment type="caution">
    <text evidence="1">The sequence shown here is derived from an EMBL/GenBank/DDBJ whole genome shotgun (WGS) entry which is preliminary data.</text>
</comment>
<sequence>MKSESIIVAVLSLLLSFLTVLFTNLSSIWGKWIDAQQKKDDHRFSIRNVYVINKIRAGEQEVGNLIILINAYEALETYYRHFKIEDILAESTPFDVQERIKRVNTFTDKIIESASASNNYCSLYFDINQDSSDVDAISSELTEIRDSIDNLSDNIKKEHGLYQEVEIQSEGRVNYADQLKLEIEKYLDKSKIVKDFYHRRILIIREELAKYDIL</sequence>
<dbReference type="Proteomes" id="UP000632273">
    <property type="component" value="Unassembled WGS sequence"/>
</dbReference>
<protein>
    <submittedName>
        <fullName evidence="1">Uncharacterized protein</fullName>
    </submittedName>
</protein>
<evidence type="ECO:0000313" key="1">
    <source>
        <dbReference type="EMBL" id="GGF13831.1"/>
    </source>
</evidence>
<reference evidence="2" key="1">
    <citation type="journal article" date="2019" name="Int. J. Syst. Evol. Microbiol.">
        <title>The Global Catalogue of Microorganisms (GCM) 10K type strain sequencing project: providing services to taxonomists for standard genome sequencing and annotation.</title>
        <authorList>
            <consortium name="The Broad Institute Genomics Platform"/>
            <consortium name="The Broad Institute Genome Sequencing Center for Infectious Disease"/>
            <person name="Wu L."/>
            <person name="Ma J."/>
        </authorList>
    </citation>
    <scope>NUCLEOTIDE SEQUENCE [LARGE SCALE GENOMIC DNA]</scope>
    <source>
        <strain evidence="2">CGMCC 1.15197</strain>
    </source>
</reference>
<accession>A0ABQ1UA16</accession>